<evidence type="ECO:0000256" key="3">
    <source>
        <dbReference type="ARBA" id="ARBA00023163"/>
    </source>
</evidence>
<evidence type="ECO:0000313" key="7">
    <source>
        <dbReference type="Proteomes" id="UP000256269"/>
    </source>
</evidence>
<dbReference type="Pfam" id="PF00440">
    <property type="entry name" value="TetR_N"/>
    <property type="match status" value="1"/>
</dbReference>
<dbReference type="InterPro" id="IPR050109">
    <property type="entry name" value="HTH-type_TetR-like_transc_reg"/>
</dbReference>
<organism evidence="6 7">
    <name type="scientific">Kutzneria buriramensis</name>
    <dbReference type="NCBI Taxonomy" id="1045776"/>
    <lineage>
        <taxon>Bacteria</taxon>
        <taxon>Bacillati</taxon>
        <taxon>Actinomycetota</taxon>
        <taxon>Actinomycetes</taxon>
        <taxon>Pseudonocardiales</taxon>
        <taxon>Pseudonocardiaceae</taxon>
        <taxon>Kutzneria</taxon>
    </lineage>
</organism>
<dbReference type="InterPro" id="IPR039536">
    <property type="entry name" value="TetR_C_Proteobacteria"/>
</dbReference>
<feature type="DNA-binding region" description="H-T-H motif" evidence="4">
    <location>
        <begin position="36"/>
        <end position="55"/>
    </location>
</feature>
<dbReference type="GO" id="GO:0045892">
    <property type="term" value="P:negative regulation of DNA-templated transcription"/>
    <property type="evidence" value="ECO:0007669"/>
    <property type="project" value="UniProtKB-ARBA"/>
</dbReference>
<proteinExistence type="predicted"/>
<dbReference type="InterPro" id="IPR009057">
    <property type="entry name" value="Homeodomain-like_sf"/>
</dbReference>
<dbReference type="InterPro" id="IPR001647">
    <property type="entry name" value="HTH_TetR"/>
</dbReference>
<dbReference type="InterPro" id="IPR023772">
    <property type="entry name" value="DNA-bd_HTH_TetR-type_CS"/>
</dbReference>
<keyword evidence="3" id="KW-0804">Transcription</keyword>
<evidence type="ECO:0000259" key="5">
    <source>
        <dbReference type="PROSITE" id="PS50977"/>
    </source>
</evidence>
<feature type="domain" description="HTH tetR-type" evidence="5">
    <location>
        <begin position="13"/>
        <end position="73"/>
    </location>
</feature>
<protein>
    <submittedName>
        <fullName evidence="6">AcrR family transcriptional regulator</fullName>
    </submittedName>
</protein>
<dbReference type="RefSeq" id="WP_246016074.1">
    <property type="nucleotide sequence ID" value="NZ_CP144375.1"/>
</dbReference>
<accession>A0A3E0GZP3</accession>
<dbReference type="SUPFAM" id="SSF46689">
    <property type="entry name" value="Homeodomain-like"/>
    <property type="match status" value="1"/>
</dbReference>
<keyword evidence="2 4" id="KW-0238">DNA-binding</keyword>
<sequence length="214" mass="23948">MTGPTTSAPRRRTQKRRAILDGALRVFGRVGYLGASIDMIAAEADVSTRTIYNHFENKEELFSTVLLESSTRVAVTREALVEQHLGVVTDLESALIALAKEWVRPNPDFEDHFRVVRRLRAESDRFPREVVRSWQEAGPFRARRALAARMALLADRGLLVMPDPELAAQQFMALITDATIGRAEVSTTALESEIDRVARAGVHTFLYGYLPRKG</sequence>
<name>A0A3E0GZP3_9PSEU</name>
<dbReference type="PANTHER" id="PTHR30055">
    <property type="entry name" value="HTH-TYPE TRANSCRIPTIONAL REGULATOR RUTR"/>
    <property type="match status" value="1"/>
</dbReference>
<dbReference type="PROSITE" id="PS50977">
    <property type="entry name" value="HTH_TETR_2"/>
    <property type="match status" value="1"/>
</dbReference>
<comment type="caution">
    <text evidence="6">The sequence shown here is derived from an EMBL/GenBank/DDBJ whole genome shotgun (WGS) entry which is preliminary data.</text>
</comment>
<evidence type="ECO:0000313" key="6">
    <source>
        <dbReference type="EMBL" id="REH35627.1"/>
    </source>
</evidence>
<keyword evidence="1" id="KW-0805">Transcription regulation</keyword>
<keyword evidence="7" id="KW-1185">Reference proteome</keyword>
<dbReference type="Proteomes" id="UP000256269">
    <property type="component" value="Unassembled WGS sequence"/>
</dbReference>
<dbReference type="Pfam" id="PF14246">
    <property type="entry name" value="TetR_C_7"/>
    <property type="match status" value="1"/>
</dbReference>
<dbReference type="AlphaFoldDB" id="A0A3E0GZP3"/>
<dbReference type="GO" id="GO:0000976">
    <property type="term" value="F:transcription cis-regulatory region binding"/>
    <property type="evidence" value="ECO:0007669"/>
    <property type="project" value="TreeGrafter"/>
</dbReference>
<evidence type="ECO:0000256" key="1">
    <source>
        <dbReference type="ARBA" id="ARBA00023015"/>
    </source>
</evidence>
<dbReference type="EMBL" id="QUNO01000017">
    <property type="protein sequence ID" value="REH35627.1"/>
    <property type="molecule type" value="Genomic_DNA"/>
</dbReference>
<evidence type="ECO:0000256" key="4">
    <source>
        <dbReference type="PROSITE-ProRule" id="PRU00335"/>
    </source>
</evidence>
<gene>
    <name evidence="6" type="ORF">BCF44_11715</name>
</gene>
<dbReference type="PRINTS" id="PR00455">
    <property type="entry name" value="HTHTETR"/>
</dbReference>
<evidence type="ECO:0000256" key="2">
    <source>
        <dbReference type="ARBA" id="ARBA00023125"/>
    </source>
</evidence>
<dbReference type="PANTHER" id="PTHR30055:SF146">
    <property type="entry name" value="HTH-TYPE TRANSCRIPTIONAL DUAL REGULATOR CECR"/>
    <property type="match status" value="1"/>
</dbReference>
<dbReference type="FunFam" id="1.10.10.60:FF:000141">
    <property type="entry name" value="TetR family transcriptional regulator"/>
    <property type="match status" value="1"/>
</dbReference>
<reference evidence="6 7" key="1">
    <citation type="submission" date="2018-08" db="EMBL/GenBank/DDBJ databases">
        <title>Genomic Encyclopedia of Archaeal and Bacterial Type Strains, Phase II (KMG-II): from individual species to whole genera.</title>
        <authorList>
            <person name="Goeker M."/>
        </authorList>
    </citation>
    <scope>NUCLEOTIDE SEQUENCE [LARGE SCALE GENOMIC DNA]</scope>
    <source>
        <strain evidence="6 7">DSM 45791</strain>
    </source>
</reference>
<dbReference type="Gene3D" id="1.10.357.10">
    <property type="entry name" value="Tetracycline Repressor, domain 2"/>
    <property type="match status" value="1"/>
</dbReference>
<dbReference type="PROSITE" id="PS01081">
    <property type="entry name" value="HTH_TETR_1"/>
    <property type="match status" value="1"/>
</dbReference>
<dbReference type="GO" id="GO:0003700">
    <property type="term" value="F:DNA-binding transcription factor activity"/>
    <property type="evidence" value="ECO:0007669"/>
    <property type="project" value="TreeGrafter"/>
</dbReference>